<organism evidence="1 2">
    <name type="scientific">Rhizobium oryzicola</name>
    <dbReference type="NCBI Taxonomy" id="1232668"/>
    <lineage>
        <taxon>Bacteria</taxon>
        <taxon>Pseudomonadati</taxon>
        <taxon>Pseudomonadota</taxon>
        <taxon>Alphaproteobacteria</taxon>
        <taxon>Hyphomicrobiales</taxon>
        <taxon>Rhizobiaceae</taxon>
        <taxon>Rhizobium/Agrobacterium group</taxon>
        <taxon>Rhizobium</taxon>
    </lineage>
</organism>
<protein>
    <submittedName>
        <fullName evidence="1">Uncharacterized protein</fullName>
    </submittedName>
</protein>
<name>A0ABT8SZR7_9HYPH</name>
<evidence type="ECO:0000313" key="2">
    <source>
        <dbReference type="Proteomes" id="UP001169006"/>
    </source>
</evidence>
<proteinExistence type="predicted"/>
<dbReference type="RefSeq" id="WP_302077959.1">
    <property type="nucleotide sequence ID" value="NZ_JAUKWQ010000005.1"/>
</dbReference>
<keyword evidence="2" id="KW-1185">Reference proteome</keyword>
<accession>A0ABT8SZR7</accession>
<sequence length="141" mass="15395">MAEQKRAPETHLLYDVRAAFVTAKPDVSKDLVSETNRLVEQAIRATFRQVSLPRTVLTIRISRATKFPLLVGARYSADISVDATAVGNGEKIAAGTFSVSTFALNHEHADHVLADRICDRIVSEFRLQDSGPSSLATALFP</sequence>
<dbReference type="EMBL" id="JAUKWQ010000005">
    <property type="protein sequence ID" value="MDO1583760.1"/>
    <property type="molecule type" value="Genomic_DNA"/>
</dbReference>
<reference evidence="1" key="1">
    <citation type="journal article" date="2015" name="Int. J. Syst. Evol. Microbiol.">
        <title>Rhizobium oryzicola sp. nov., potential plant-growth-promoting endophytic bacteria isolated from rice roots.</title>
        <authorList>
            <person name="Zhang X.X."/>
            <person name="Gao J.S."/>
            <person name="Cao Y.H."/>
            <person name="Sheirdil R.A."/>
            <person name="Wang X.C."/>
            <person name="Zhang L."/>
        </authorList>
    </citation>
    <scope>NUCLEOTIDE SEQUENCE</scope>
    <source>
        <strain evidence="1">05753</strain>
    </source>
</reference>
<reference evidence="1" key="2">
    <citation type="submission" date="2023-07" db="EMBL/GenBank/DDBJ databases">
        <authorList>
            <person name="Sun H."/>
        </authorList>
    </citation>
    <scope>NUCLEOTIDE SEQUENCE</scope>
    <source>
        <strain evidence="1">05753</strain>
    </source>
</reference>
<comment type="caution">
    <text evidence="1">The sequence shown here is derived from an EMBL/GenBank/DDBJ whole genome shotgun (WGS) entry which is preliminary data.</text>
</comment>
<evidence type="ECO:0000313" key="1">
    <source>
        <dbReference type="EMBL" id="MDO1583760.1"/>
    </source>
</evidence>
<gene>
    <name evidence="1" type="ORF">Q2T52_16870</name>
</gene>
<dbReference type="Proteomes" id="UP001169006">
    <property type="component" value="Unassembled WGS sequence"/>
</dbReference>